<proteinExistence type="predicted"/>
<name>A0A811BTL4_9VIRU</name>
<protein>
    <submittedName>
        <fullName evidence="1">Uncharacterized protein</fullName>
    </submittedName>
</protein>
<evidence type="ECO:0000313" key="2">
    <source>
        <dbReference type="Proteomes" id="UP001253637"/>
    </source>
</evidence>
<dbReference type="EMBL" id="LC625835">
    <property type="protein sequence ID" value="BCU03801.1"/>
    <property type="molecule type" value="Genomic_DNA"/>
</dbReference>
<evidence type="ECO:0000313" key="1">
    <source>
        <dbReference type="EMBL" id="BCU03801.1"/>
    </source>
</evidence>
<reference evidence="1" key="1">
    <citation type="submission" date="2021-04" db="EMBL/GenBank/DDBJ databases">
        <title>Draft Genome Sequence of Pandoravirus japonicus, Isolated from the Sabaishi River of Niigata, Japan.</title>
        <authorList>
            <person name="Hosokawa N."/>
            <person name="Takahashi H."/>
            <person name="Aoki K."/>
            <person name="Takemura M."/>
        </authorList>
    </citation>
    <scope>NUCLEOTIDE SEQUENCE</scope>
</reference>
<organism evidence="1 2">
    <name type="scientific">Pandoravirus japonicus</name>
    <dbReference type="NCBI Taxonomy" id="2823154"/>
    <lineage>
        <taxon>Viruses</taxon>
        <taxon>Pandoravirus</taxon>
    </lineage>
</organism>
<dbReference type="Proteomes" id="UP001253637">
    <property type="component" value="Segment"/>
</dbReference>
<sequence length="132" mass="14960">MDIYAKIKRDQSWLDQKLSQLFGSLLRRLLDDQTRELKLVCATHGQCVCRLVLGPLALVGQHSSRTASLIEDTNYSFTIRGTLDDGRMFHLTIEEKQGDLGGDLAVIGRGKAIYQRICTYGVVKRKHKRKVN</sequence>
<accession>A0A811BTL4</accession>